<dbReference type="AlphaFoldDB" id="A0A512BZQ1"/>
<evidence type="ECO:0000256" key="1">
    <source>
        <dbReference type="SAM" id="MobiDB-lite"/>
    </source>
</evidence>
<dbReference type="RefSeq" id="WP_245439833.1">
    <property type="nucleotide sequence ID" value="NZ_BJYU01000104.1"/>
</dbReference>
<comment type="caution">
    <text evidence="2">The sequence shown here is derived from an EMBL/GenBank/DDBJ whole genome shotgun (WGS) entry which is preliminary data.</text>
</comment>
<protein>
    <recommendedName>
        <fullName evidence="4">Toprim domain-containing protein</fullName>
    </recommendedName>
</protein>
<accession>A0A512BZQ1</accession>
<name>A0A512BZQ1_9HYPH</name>
<dbReference type="SUPFAM" id="SSF52540">
    <property type="entry name" value="P-loop containing nucleoside triphosphate hydrolases"/>
    <property type="match status" value="1"/>
</dbReference>
<evidence type="ECO:0000313" key="2">
    <source>
        <dbReference type="EMBL" id="GEO17431.1"/>
    </source>
</evidence>
<dbReference type="Proteomes" id="UP000321085">
    <property type="component" value="Unassembled WGS sequence"/>
</dbReference>
<gene>
    <name evidence="2" type="ORF">MAE02_51270</name>
</gene>
<organism evidence="2 3">
    <name type="scientific">Microvirga aerophila</name>
    <dbReference type="NCBI Taxonomy" id="670291"/>
    <lineage>
        <taxon>Bacteria</taxon>
        <taxon>Pseudomonadati</taxon>
        <taxon>Pseudomonadota</taxon>
        <taxon>Alphaproteobacteria</taxon>
        <taxon>Hyphomicrobiales</taxon>
        <taxon>Methylobacteriaceae</taxon>
        <taxon>Microvirga</taxon>
    </lineage>
</organism>
<proteinExistence type="predicted"/>
<reference evidence="2 3" key="1">
    <citation type="submission" date="2019-07" db="EMBL/GenBank/DDBJ databases">
        <title>Whole genome shotgun sequence of Microvirga aerophila NBRC 106136.</title>
        <authorList>
            <person name="Hosoyama A."/>
            <person name="Uohara A."/>
            <person name="Ohji S."/>
            <person name="Ichikawa N."/>
        </authorList>
    </citation>
    <scope>NUCLEOTIDE SEQUENCE [LARGE SCALE GENOMIC DNA]</scope>
    <source>
        <strain evidence="2 3">NBRC 106136</strain>
    </source>
</reference>
<evidence type="ECO:0000313" key="3">
    <source>
        <dbReference type="Proteomes" id="UP000321085"/>
    </source>
</evidence>
<dbReference type="Gene3D" id="3.40.1360.10">
    <property type="match status" value="1"/>
</dbReference>
<feature type="region of interest" description="Disordered" evidence="1">
    <location>
        <begin position="293"/>
        <end position="323"/>
    </location>
</feature>
<keyword evidence="3" id="KW-1185">Reference proteome</keyword>
<dbReference type="InterPro" id="IPR027417">
    <property type="entry name" value="P-loop_NTPase"/>
</dbReference>
<dbReference type="Pfam" id="PF13481">
    <property type="entry name" value="AAA_25"/>
    <property type="match status" value="1"/>
</dbReference>
<evidence type="ECO:0008006" key="4">
    <source>
        <dbReference type="Google" id="ProtNLM"/>
    </source>
</evidence>
<dbReference type="EMBL" id="BJYU01000104">
    <property type="protein sequence ID" value="GEO17431.1"/>
    <property type="molecule type" value="Genomic_DNA"/>
</dbReference>
<sequence>MNQHFMPLDARTLARVLGGEATGNNVRAPGPGHSRDDRSMSVLVDPKAPDGFVAHSFANDAWESLRDYINEKLGRPAWSSSDTAEDIIARMTAHARAGFDFNAASRQRQEEPESKSFNDRRLTSAGYRQVAAYDYLTEDGELLYQVLRYEHPTKDKTFLQRRPDGRGGWLSGAGSRKVLYRWPDLPATIHNRAYVCEGEKDADRLAAHGFLAVTVANGGWTSEAVEALRGYDCFVLEDNDASGREKAANAATMLHGVADSVRVVRLPGLPEKGDVSDWLDAGNDYNELPHIADKTPVWTPRGDEREDSATHSEPPQDGASSPVKAIPLQWHGDADPNEDRAWLIRDLIPETGKGLMSGQWGSGKTFGALDLSASVMTMEAFAGRRVNRQGGVLFIAPEGAYEIPIRLRGIVEGKLQGLTFLHTGTDAKPIDPGRLPIAWIDECPPLVGKDSVEILTLTAQAAAERMEETFGLPLALIVVDTVAASAGVMDENAAAENHRVMNALETLSRKIGAFVLGVDHFGKMVETGTRGSSAKEAAADVVLAMLADRDVSGTISNTRMAVRKLRGGATGAETPYSLEVIRLGDNKHGESVTTCIVRWDPERSSAPAGTTRERWPTSLRVFQKAMQLALTDHGKRIRPFGIEGPEVLGVAETKVRAEFVAAYPVDGETSEKRSEAKKKAFSRALKNALERELVISRDLAGVDHLWLKDSGDE</sequence>
<dbReference type="Gene3D" id="3.40.50.300">
    <property type="entry name" value="P-loop containing nucleotide triphosphate hydrolases"/>
    <property type="match status" value="1"/>
</dbReference>
<feature type="compositionally biased region" description="Basic and acidic residues" evidence="1">
    <location>
        <begin position="301"/>
        <end position="310"/>
    </location>
</feature>